<keyword evidence="5" id="KW-0131">Cell cycle</keyword>
<evidence type="ECO:0000256" key="2">
    <source>
        <dbReference type="ARBA" id="ARBA00022741"/>
    </source>
</evidence>
<keyword evidence="9" id="KW-1185">Reference proteome</keyword>
<comment type="subunit">
    <text evidence="5">Homodimer. Polymerizes to form a dynamic ring structure in a strictly GTP-dependent manner. Interacts directly with several other division proteins.</text>
</comment>
<dbReference type="SMART" id="SM00865">
    <property type="entry name" value="Tubulin_C"/>
    <property type="match status" value="1"/>
</dbReference>
<dbReference type="InterPro" id="IPR000158">
    <property type="entry name" value="Cell_div_FtsZ"/>
</dbReference>
<dbReference type="SUPFAM" id="SSF55307">
    <property type="entry name" value="Tubulin C-terminal domain-like"/>
    <property type="match status" value="1"/>
</dbReference>
<feature type="binding site" evidence="5">
    <location>
        <begin position="111"/>
        <end position="113"/>
    </location>
    <ligand>
        <name>GTP</name>
        <dbReference type="ChEBI" id="CHEBI:37565"/>
    </ligand>
</feature>
<evidence type="ECO:0000256" key="3">
    <source>
        <dbReference type="ARBA" id="ARBA00023134"/>
    </source>
</evidence>
<dbReference type="PANTHER" id="PTHR30314:SF3">
    <property type="entry name" value="MITOCHONDRIAL DIVISION PROTEIN FSZA"/>
    <property type="match status" value="1"/>
</dbReference>
<dbReference type="InterPro" id="IPR024757">
    <property type="entry name" value="FtsZ_C"/>
</dbReference>
<dbReference type="PROSITE" id="PS01134">
    <property type="entry name" value="FTSZ_1"/>
    <property type="match status" value="1"/>
</dbReference>
<dbReference type="Proteomes" id="UP001237011">
    <property type="component" value="Chromosome"/>
</dbReference>
<dbReference type="CDD" id="cd02201">
    <property type="entry name" value="FtsZ_type1"/>
    <property type="match status" value="1"/>
</dbReference>
<keyword evidence="2 5" id="KW-0547">Nucleotide-binding</keyword>
<dbReference type="PANTHER" id="PTHR30314">
    <property type="entry name" value="CELL DIVISION PROTEIN FTSZ-RELATED"/>
    <property type="match status" value="1"/>
</dbReference>
<feature type="domain" description="Tubulin/FtsZ 2-layer sandwich" evidence="7">
    <location>
        <begin position="209"/>
        <end position="332"/>
    </location>
</feature>
<dbReference type="EMBL" id="CP132191">
    <property type="protein sequence ID" value="WLP85173.1"/>
    <property type="molecule type" value="Genomic_DNA"/>
</dbReference>
<dbReference type="PRINTS" id="PR00423">
    <property type="entry name" value="CELLDVISFTSZ"/>
</dbReference>
<dbReference type="InterPro" id="IPR045061">
    <property type="entry name" value="FtsZ/CetZ"/>
</dbReference>
<dbReference type="SMART" id="SM00864">
    <property type="entry name" value="Tubulin"/>
    <property type="match status" value="1"/>
</dbReference>
<dbReference type="InterPro" id="IPR018316">
    <property type="entry name" value="Tubulin/FtsZ_2-layer-sand-dom"/>
</dbReference>
<keyword evidence="5" id="KW-0963">Cytoplasm</keyword>
<dbReference type="SUPFAM" id="SSF52490">
    <property type="entry name" value="Tubulin nucleotide-binding domain-like"/>
    <property type="match status" value="1"/>
</dbReference>
<dbReference type="InterPro" id="IPR008280">
    <property type="entry name" value="Tub_FtsZ_C"/>
</dbReference>
<comment type="subcellular location">
    <subcellularLocation>
        <location evidence="5">Cytoplasm</location>
    </subcellularLocation>
    <text evidence="5">Assembles at midcell at the inner surface of the cytoplasmic membrane.</text>
</comment>
<evidence type="ECO:0000256" key="1">
    <source>
        <dbReference type="ARBA" id="ARBA00009690"/>
    </source>
</evidence>
<feature type="domain" description="Tubulin/FtsZ GTPase" evidence="6">
    <location>
        <begin position="17"/>
        <end position="207"/>
    </location>
</feature>
<feature type="binding site" evidence="5">
    <location>
        <position position="189"/>
    </location>
    <ligand>
        <name>GTP</name>
        <dbReference type="ChEBI" id="CHEBI:37565"/>
    </ligand>
</feature>
<keyword evidence="4 5" id="KW-0717">Septation</keyword>
<evidence type="ECO:0000313" key="9">
    <source>
        <dbReference type="Proteomes" id="UP001237011"/>
    </source>
</evidence>
<feature type="binding site" evidence="5">
    <location>
        <position position="146"/>
    </location>
    <ligand>
        <name>GTP</name>
        <dbReference type="ChEBI" id="CHEBI:37565"/>
    </ligand>
</feature>
<dbReference type="InterPro" id="IPR036525">
    <property type="entry name" value="Tubulin/FtsZ_GTPase_sf"/>
</dbReference>
<dbReference type="Gene3D" id="3.40.50.1440">
    <property type="entry name" value="Tubulin/FtsZ, GTPase domain"/>
    <property type="match status" value="1"/>
</dbReference>
<dbReference type="GO" id="GO:0051301">
    <property type="term" value="P:cell division"/>
    <property type="evidence" value="ECO:0007669"/>
    <property type="project" value="UniProtKB-KW"/>
</dbReference>
<comment type="similarity">
    <text evidence="1 5">Belongs to the FtsZ family.</text>
</comment>
<keyword evidence="3 5" id="KW-0342">GTP-binding</keyword>
<evidence type="ECO:0000256" key="5">
    <source>
        <dbReference type="HAMAP-Rule" id="MF_00909"/>
    </source>
</evidence>
<evidence type="ECO:0000313" key="8">
    <source>
        <dbReference type="EMBL" id="WLP85173.1"/>
    </source>
</evidence>
<reference evidence="8" key="1">
    <citation type="submission" date="2023-08" db="EMBL/GenBank/DDBJ databases">
        <title>Complete genome sequence of Mycoplasma seminis 2200.</title>
        <authorList>
            <person name="Spergser J."/>
        </authorList>
    </citation>
    <scope>NUCLEOTIDE SEQUENCE [LARGE SCALE GENOMIC DNA]</scope>
    <source>
        <strain evidence="8">2200</strain>
    </source>
</reference>
<dbReference type="Pfam" id="PF12327">
    <property type="entry name" value="FtsZ_C"/>
    <property type="match status" value="1"/>
</dbReference>
<evidence type="ECO:0000256" key="4">
    <source>
        <dbReference type="ARBA" id="ARBA00023210"/>
    </source>
</evidence>
<accession>A0ABY9HBX0</accession>
<evidence type="ECO:0000259" key="6">
    <source>
        <dbReference type="SMART" id="SM00864"/>
    </source>
</evidence>
<sequence>MNEIHNLNNASYKTAISLKVIGVGGAGNNAVNMMYDENLPNVDFIVANTDVQSLEKSKCTHTIALGKENRGFGAGSDPKLGSKAVDESTIEVKEALKDADVVIITAGFGGGTGTGASPKIAQIAKENGALTIGLVTTPFIYEGNKRMSVAQDGIKELKKYVDSYIVLSNEKLLDENPDVPFAESLKLSNITLKNIIFAIHDILNRVGTINIDFADIKHTLKDSGLTIVGIGQASGENRAEKAVKKAFESNLYEHDIKSASKLLINIQHDKMVTNKDIRKAVSAVHEILANEGGLIDDCKIGQEIVELDNNAQFFKVSIIASGVDANTTPEIIETTQHTSKIDSISDLQPEIEDVEEEMVQEQVQGEAIKVDLEEDSNSLLHTTEAKKYAETKELNSYFDIDDTSLKDEQDESIWFFVK</sequence>
<dbReference type="HAMAP" id="MF_00909">
    <property type="entry name" value="FtsZ"/>
    <property type="match status" value="1"/>
</dbReference>
<organism evidence="8 9">
    <name type="scientific">Mycoplasma seminis</name>
    <dbReference type="NCBI Taxonomy" id="512749"/>
    <lineage>
        <taxon>Bacteria</taxon>
        <taxon>Bacillati</taxon>
        <taxon>Mycoplasmatota</taxon>
        <taxon>Mollicutes</taxon>
        <taxon>Mycoplasmataceae</taxon>
        <taxon>Mycoplasma</taxon>
    </lineage>
</organism>
<dbReference type="Pfam" id="PF00091">
    <property type="entry name" value="Tubulin"/>
    <property type="match status" value="1"/>
</dbReference>
<feature type="binding site" evidence="5">
    <location>
        <begin position="25"/>
        <end position="29"/>
    </location>
    <ligand>
        <name>GTP</name>
        <dbReference type="ChEBI" id="CHEBI:37565"/>
    </ligand>
</feature>
<name>A0ABY9HBX0_9MOLU</name>
<keyword evidence="5 8" id="KW-0132">Cell division</keyword>
<gene>
    <name evidence="5" type="primary">ftsZ</name>
    <name evidence="8" type="ORF">Q8852_02505</name>
</gene>
<comment type="function">
    <text evidence="5">Essential cell division protein that forms a contractile ring structure (Z ring) at the future cell division site. The regulation of the ring assembly controls the timing and the location of cell division. One of the functions of the FtsZ ring is to recruit other cell division proteins to the septum to produce a new cell wall between the dividing cells. Binds GTP and shows GTPase activity.</text>
</comment>
<dbReference type="InterPro" id="IPR003008">
    <property type="entry name" value="Tubulin_FtsZ_GTPase"/>
</dbReference>
<evidence type="ECO:0000259" key="7">
    <source>
        <dbReference type="SMART" id="SM00865"/>
    </source>
</evidence>
<dbReference type="RefSeq" id="WP_305937612.1">
    <property type="nucleotide sequence ID" value="NZ_CP132191.1"/>
</dbReference>
<protein>
    <recommendedName>
        <fullName evidence="5">Cell division protein FtsZ</fullName>
    </recommendedName>
</protein>
<dbReference type="InterPro" id="IPR020805">
    <property type="entry name" value="Cell_div_FtsZ_CS"/>
</dbReference>
<feature type="binding site" evidence="5">
    <location>
        <position position="142"/>
    </location>
    <ligand>
        <name>GTP</name>
        <dbReference type="ChEBI" id="CHEBI:37565"/>
    </ligand>
</feature>
<proteinExistence type="inferred from homology"/>